<dbReference type="OrthoDB" id="59415at2759"/>
<proteinExistence type="inferred from homology"/>
<dbReference type="CDD" id="cd07535">
    <property type="entry name" value="HAD_VSP"/>
    <property type="match status" value="1"/>
</dbReference>
<dbReference type="Proteomes" id="UP000734854">
    <property type="component" value="Unassembled WGS sequence"/>
</dbReference>
<dbReference type="PIRSF" id="PIRSF002674">
    <property type="entry name" value="VSP"/>
    <property type="match status" value="1"/>
</dbReference>
<sequence>MASPDACFCLSWRMAVEANNARGWRTVPPQCVGHVERYMLGGQYGSDVAAVADQIAIYLGGSAAADGKDAWILDVDDTCLSNLPYYKEKHFGGEPYDSRAYVSWVLRGACPAIPQVLGVYRKLMERGFQVFLVTGRSEDVLGASTVENLAAQGFDGHHRLIMRSAAYRGYGAVPYKSTIRRQLVAEGYRIRGNVGDQWSDLLGECVGDRTFKIPNPMYFIP</sequence>
<dbReference type="GO" id="GO:0003993">
    <property type="term" value="F:acid phosphatase activity"/>
    <property type="evidence" value="ECO:0007669"/>
    <property type="project" value="InterPro"/>
</dbReference>
<evidence type="ECO:0000313" key="2">
    <source>
        <dbReference type="EMBL" id="KAG6498039.1"/>
    </source>
</evidence>
<comment type="caution">
    <text evidence="2">The sequence shown here is derived from an EMBL/GenBank/DDBJ whole genome shotgun (WGS) entry which is preliminary data.</text>
</comment>
<organism evidence="2 3">
    <name type="scientific">Zingiber officinale</name>
    <name type="common">Ginger</name>
    <name type="synonym">Amomum zingiber</name>
    <dbReference type="NCBI Taxonomy" id="94328"/>
    <lineage>
        <taxon>Eukaryota</taxon>
        <taxon>Viridiplantae</taxon>
        <taxon>Streptophyta</taxon>
        <taxon>Embryophyta</taxon>
        <taxon>Tracheophyta</taxon>
        <taxon>Spermatophyta</taxon>
        <taxon>Magnoliopsida</taxon>
        <taxon>Liliopsida</taxon>
        <taxon>Zingiberales</taxon>
        <taxon>Zingiberaceae</taxon>
        <taxon>Zingiber</taxon>
    </lineage>
</organism>
<dbReference type="NCBIfam" id="TIGR01675">
    <property type="entry name" value="plant-AP"/>
    <property type="match status" value="1"/>
</dbReference>
<accession>A0A8J5KVQ8</accession>
<dbReference type="InterPro" id="IPR010028">
    <property type="entry name" value="Acid_phosphatase_pln"/>
</dbReference>
<evidence type="ECO:0008006" key="4">
    <source>
        <dbReference type="Google" id="ProtNLM"/>
    </source>
</evidence>
<dbReference type="AlphaFoldDB" id="A0A8J5KVQ8"/>
<dbReference type="PANTHER" id="PTHR31284:SF9">
    <property type="entry name" value="HAD SUPERFAMILY, SUBFAMILY IIIB ACID PHOSPHATASE"/>
    <property type="match status" value="1"/>
</dbReference>
<dbReference type="Pfam" id="PF03767">
    <property type="entry name" value="Acid_phosphat_B"/>
    <property type="match status" value="1"/>
</dbReference>
<name>A0A8J5KVQ8_ZINOF</name>
<protein>
    <recommendedName>
        <fullName evidence="4">Acid phosphatase 1</fullName>
    </recommendedName>
</protein>
<evidence type="ECO:0000313" key="3">
    <source>
        <dbReference type="Proteomes" id="UP000734854"/>
    </source>
</evidence>
<gene>
    <name evidence="2" type="ORF">ZIOFF_045947</name>
</gene>
<dbReference type="PANTHER" id="PTHR31284">
    <property type="entry name" value="ACID PHOSPHATASE-LIKE PROTEIN"/>
    <property type="match status" value="1"/>
</dbReference>
<keyword evidence="3" id="KW-1185">Reference proteome</keyword>
<dbReference type="InterPro" id="IPR014403">
    <property type="entry name" value="APS1/VSP"/>
</dbReference>
<comment type="similarity">
    <text evidence="1">Belongs to the APS1/VSP family.</text>
</comment>
<dbReference type="EMBL" id="JACMSC010000012">
    <property type="protein sequence ID" value="KAG6498039.1"/>
    <property type="molecule type" value="Genomic_DNA"/>
</dbReference>
<dbReference type="InterPro" id="IPR005519">
    <property type="entry name" value="Acid_phosphat_B-like"/>
</dbReference>
<evidence type="ECO:0000256" key="1">
    <source>
        <dbReference type="PIRNR" id="PIRNR002674"/>
    </source>
</evidence>
<reference evidence="2 3" key="1">
    <citation type="submission" date="2020-08" db="EMBL/GenBank/DDBJ databases">
        <title>Plant Genome Project.</title>
        <authorList>
            <person name="Zhang R.-G."/>
        </authorList>
    </citation>
    <scope>NUCLEOTIDE SEQUENCE [LARGE SCALE GENOMIC DNA]</scope>
    <source>
        <tissue evidence="2">Rhizome</tissue>
    </source>
</reference>